<keyword evidence="1" id="KW-1133">Transmembrane helix</keyword>
<reference evidence="2 3" key="1">
    <citation type="submission" date="2016-12" db="EMBL/GenBank/DDBJ databases">
        <title>Draft genome of Tersicoccus phoenicis 1P05MA.</title>
        <authorList>
            <person name="Nakajima Y."/>
            <person name="Yoshizawa S."/>
            <person name="Nakamura K."/>
            <person name="Ogura Y."/>
            <person name="Hayashi T."/>
            <person name="Kogure K."/>
        </authorList>
    </citation>
    <scope>NUCLEOTIDE SEQUENCE [LARGE SCALE GENOMIC DNA]</scope>
    <source>
        <strain evidence="2 3">1p05MA</strain>
    </source>
</reference>
<name>A0A1R1L8U7_9MICC</name>
<evidence type="ECO:0000256" key="1">
    <source>
        <dbReference type="SAM" id="Phobius"/>
    </source>
</evidence>
<protein>
    <submittedName>
        <fullName evidence="2">Uncharacterized protein</fullName>
    </submittedName>
</protein>
<keyword evidence="1" id="KW-0812">Transmembrane</keyword>
<dbReference type="AlphaFoldDB" id="A0A1R1L8U7"/>
<accession>A0A1R1L8U7</accession>
<gene>
    <name evidence="2" type="ORF">BKD30_10140</name>
</gene>
<feature type="transmembrane region" description="Helical" evidence="1">
    <location>
        <begin position="166"/>
        <end position="188"/>
    </location>
</feature>
<keyword evidence="1" id="KW-0472">Membrane</keyword>
<dbReference type="STRING" id="554083.BKD30_10140"/>
<organism evidence="2 3">
    <name type="scientific">Tersicoccus phoenicis</name>
    <dbReference type="NCBI Taxonomy" id="554083"/>
    <lineage>
        <taxon>Bacteria</taxon>
        <taxon>Bacillati</taxon>
        <taxon>Actinomycetota</taxon>
        <taxon>Actinomycetes</taxon>
        <taxon>Micrococcales</taxon>
        <taxon>Micrococcaceae</taxon>
        <taxon>Tersicoccus</taxon>
    </lineage>
</organism>
<dbReference type="Proteomes" id="UP000187085">
    <property type="component" value="Unassembled WGS sequence"/>
</dbReference>
<proteinExistence type="predicted"/>
<evidence type="ECO:0000313" key="2">
    <source>
        <dbReference type="EMBL" id="OMH23968.1"/>
    </source>
</evidence>
<comment type="caution">
    <text evidence="2">The sequence shown here is derived from an EMBL/GenBank/DDBJ whole genome shotgun (WGS) entry which is preliminary data.</text>
</comment>
<sequence length="189" mass="19775">MVNGGGGARGTAAMSRAALVKHLKRRAQGSPFTVERTGTGVVVRLALAAGAWGGRLRAAGLLAAPEVTVDFDEATRTYVLRAAARELDWRDGPNPDRPVPVIGGPRTLPRVGRAGTAALRRDGVRWAAADELANNPVGAIFGFVDDCFADSGWTRRANTGLAEKKYLVGGIVAVLAFALVGVITFLLLT</sequence>
<evidence type="ECO:0000313" key="3">
    <source>
        <dbReference type="Proteomes" id="UP000187085"/>
    </source>
</evidence>
<keyword evidence="3" id="KW-1185">Reference proteome</keyword>
<dbReference type="EMBL" id="MRDE01000067">
    <property type="protein sequence ID" value="OMH23968.1"/>
    <property type="molecule type" value="Genomic_DNA"/>
</dbReference>